<dbReference type="PANTHER" id="PTHR43462">
    <property type="entry name" value="ALANYL-TRNA EDITING PROTEIN"/>
    <property type="match status" value="1"/>
</dbReference>
<dbReference type="SUPFAM" id="SSF50447">
    <property type="entry name" value="Translation proteins"/>
    <property type="match status" value="1"/>
</dbReference>
<keyword evidence="3" id="KW-0862">Zinc</keyword>
<dbReference type="InterPro" id="IPR012947">
    <property type="entry name" value="tRNA_SAD"/>
</dbReference>
<dbReference type="SMART" id="SM00863">
    <property type="entry name" value="tRNA_SAD"/>
    <property type="match status" value="1"/>
</dbReference>
<dbReference type="PANTHER" id="PTHR43462:SF1">
    <property type="entry name" value="ALANYL-TRNA EDITING PROTEIN AARSD1"/>
    <property type="match status" value="1"/>
</dbReference>
<feature type="domain" description="Threonyl/alanyl tRNA synthetase SAD" evidence="5">
    <location>
        <begin position="180"/>
        <end position="222"/>
    </location>
</feature>
<keyword evidence="2" id="KW-0479">Metal-binding</keyword>
<evidence type="ECO:0000313" key="6">
    <source>
        <dbReference type="EMBL" id="HIR55140.1"/>
    </source>
</evidence>
<protein>
    <submittedName>
        <fullName evidence="6">Alanyl-tRNA editing protein</fullName>
    </submittedName>
</protein>
<evidence type="ECO:0000259" key="5">
    <source>
        <dbReference type="SMART" id="SM00863"/>
    </source>
</evidence>
<reference evidence="6" key="2">
    <citation type="journal article" date="2021" name="PeerJ">
        <title>Extensive microbial diversity within the chicken gut microbiome revealed by metagenomics and culture.</title>
        <authorList>
            <person name="Gilroy R."/>
            <person name="Ravi A."/>
            <person name="Getino M."/>
            <person name="Pursley I."/>
            <person name="Horton D.L."/>
            <person name="Alikhan N.F."/>
            <person name="Baker D."/>
            <person name="Gharbi K."/>
            <person name="Hall N."/>
            <person name="Watson M."/>
            <person name="Adriaenssens E.M."/>
            <person name="Foster-Nyarko E."/>
            <person name="Jarju S."/>
            <person name="Secka A."/>
            <person name="Antonio M."/>
            <person name="Oren A."/>
            <person name="Chaudhuri R.R."/>
            <person name="La Ragione R."/>
            <person name="Hildebrand F."/>
            <person name="Pallen M.J."/>
        </authorList>
    </citation>
    <scope>NUCLEOTIDE SEQUENCE</scope>
    <source>
        <strain evidence="6">ChiGjej3B3-7149</strain>
    </source>
</reference>
<evidence type="ECO:0000313" key="7">
    <source>
        <dbReference type="Proteomes" id="UP000824238"/>
    </source>
</evidence>
<name>A0A9D1DLR9_9FIRM</name>
<evidence type="ECO:0000256" key="1">
    <source>
        <dbReference type="ARBA" id="ARBA00001947"/>
    </source>
</evidence>
<proteinExistence type="predicted"/>
<dbReference type="Gene3D" id="2.40.30.130">
    <property type="match status" value="1"/>
</dbReference>
<reference evidence="6" key="1">
    <citation type="submission" date="2020-10" db="EMBL/GenBank/DDBJ databases">
        <authorList>
            <person name="Gilroy R."/>
        </authorList>
    </citation>
    <scope>NUCLEOTIDE SEQUENCE</scope>
    <source>
        <strain evidence="6">ChiGjej3B3-7149</strain>
    </source>
</reference>
<dbReference type="EMBL" id="DVHH01000151">
    <property type="protein sequence ID" value="HIR55140.1"/>
    <property type="molecule type" value="Genomic_DNA"/>
</dbReference>
<dbReference type="SUPFAM" id="SSF55186">
    <property type="entry name" value="ThrRS/AlaRS common domain"/>
    <property type="match status" value="1"/>
</dbReference>
<feature type="coiled-coil region" evidence="4">
    <location>
        <begin position="258"/>
        <end position="285"/>
    </location>
</feature>
<dbReference type="InterPro" id="IPR009000">
    <property type="entry name" value="Transl_B-barrel_sf"/>
</dbReference>
<evidence type="ECO:0000256" key="3">
    <source>
        <dbReference type="ARBA" id="ARBA00022833"/>
    </source>
</evidence>
<evidence type="ECO:0000256" key="4">
    <source>
        <dbReference type="SAM" id="Coils"/>
    </source>
</evidence>
<keyword evidence="4" id="KW-0175">Coiled coil</keyword>
<comment type="caution">
    <text evidence="6">The sequence shown here is derived from an EMBL/GenBank/DDBJ whole genome shotgun (WGS) entry which is preliminary data.</text>
</comment>
<dbReference type="Gene3D" id="3.30.980.10">
    <property type="entry name" value="Threonyl-trna Synthetase, Chain A, domain 2"/>
    <property type="match status" value="1"/>
</dbReference>
<gene>
    <name evidence="6" type="ORF">IAD36_06075</name>
</gene>
<sequence>MTEKLYYQNGHLARFTARVLSCARDEKGWAVKLERTAFFPGGGGQEADEGELSGLNLLGLREEGEDIVHLVPEPLEPGALVEGKLNWPLRFARMQGHSGEHILSGTVHRLFGCDNVGFHMGAEDITIDFNAELSHEDLARAELETNRAVWRNVPVRTLLPSPGELAEMEYRSKKELSGEVRIVEIEGVDRCACCAPHVGNTGEVGVVKIIDSMRHRGGTRLSILCGEAALADYEALHRNNAAVSAALSAKRLETGAAIARIMSEQEERKAELTRLKREILQLKSAALRPADGSICIFEEDIDMVTLRELVNAGSELAGVLCAGFAGRDGDYKYIIGSRTRQLRALAKEINAAISGRGGGSDAMLQGSCKAARAEIEAYFSALK</sequence>
<comment type="cofactor">
    <cofactor evidence="1">
        <name>Zn(2+)</name>
        <dbReference type="ChEBI" id="CHEBI:29105"/>
    </cofactor>
</comment>
<evidence type="ECO:0000256" key="2">
    <source>
        <dbReference type="ARBA" id="ARBA00022723"/>
    </source>
</evidence>
<dbReference type="GO" id="GO:0002161">
    <property type="term" value="F:aminoacyl-tRNA deacylase activity"/>
    <property type="evidence" value="ECO:0007669"/>
    <property type="project" value="UniProtKB-ARBA"/>
</dbReference>
<dbReference type="InterPro" id="IPR018163">
    <property type="entry name" value="Thr/Ala-tRNA-synth_IIc_edit"/>
</dbReference>
<dbReference type="GO" id="GO:0005524">
    <property type="term" value="F:ATP binding"/>
    <property type="evidence" value="ECO:0007669"/>
    <property type="project" value="InterPro"/>
</dbReference>
<dbReference type="Proteomes" id="UP000824238">
    <property type="component" value="Unassembled WGS sequence"/>
</dbReference>
<organism evidence="6 7">
    <name type="scientific">Candidatus Scatomorpha intestinigallinarum</name>
    <dbReference type="NCBI Taxonomy" id="2840923"/>
    <lineage>
        <taxon>Bacteria</taxon>
        <taxon>Bacillati</taxon>
        <taxon>Bacillota</taxon>
        <taxon>Clostridia</taxon>
        <taxon>Eubacteriales</taxon>
        <taxon>Candidatus Scatomorpha</taxon>
    </lineage>
</organism>
<dbReference type="InterPro" id="IPR051335">
    <property type="entry name" value="Alanyl-tRNA_Editing_Enzymes"/>
</dbReference>
<dbReference type="GO" id="GO:0043039">
    <property type="term" value="P:tRNA aminoacylation"/>
    <property type="evidence" value="ECO:0007669"/>
    <property type="project" value="InterPro"/>
</dbReference>
<dbReference type="GO" id="GO:0046872">
    <property type="term" value="F:metal ion binding"/>
    <property type="evidence" value="ECO:0007669"/>
    <property type="project" value="UniProtKB-KW"/>
</dbReference>
<dbReference type="GO" id="GO:0004812">
    <property type="term" value="F:aminoacyl-tRNA ligase activity"/>
    <property type="evidence" value="ECO:0007669"/>
    <property type="project" value="InterPro"/>
</dbReference>
<dbReference type="AlphaFoldDB" id="A0A9D1DLR9"/>
<dbReference type="Pfam" id="PF07973">
    <property type="entry name" value="tRNA_SAD"/>
    <property type="match status" value="1"/>
</dbReference>
<accession>A0A9D1DLR9</accession>